<dbReference type="HOGENOM" id="CLU_2175696_0_0_1"/>
<reference evidence="2" key="1">
    <citation type="journal article" date="2007" name="Nature">
        <title>The grapevine genome sequence suggests ancestral hexaploidization in major angiosperm phyla.</title>
        <authorList>
            <consortium name="The French-Italian Public Consortium for Grapevine Genome Characterization."/>
            <person name="Jaillon O."/>
            <person name="Aury J.-M."/>
            <person name="Noel B."/>
            <person name="Policriti A."/>
            <person name="Clepet C."/>
            <person name="Casagrande A."/>
            <person name="Choisne N."/>
            <person name="Aubourg S."/>
            <person name="Vitulo N."/>
            <person name="Jubin C."/>
            <person name="Vezzi A."/>
            <person name="Legeai F."/>
            <person name="Hugueney P."/>
            <person name="Dasilva C."/>
            <person name="Horner D."/>
            <person name="Mica E."/>
            <person name="Jublot D."/>
            <person name="Poulain J."/>
            <person name="Bruyere C."/>
            <person name="Billault A."/>
            <person name="Segurens B."/>
            <person name="Gouyvenoux M."/>
            <person name="Ugarte E."/>
            <person name="Cattonaro F."/>
            <person name="Anthouard V."/>
            <person name="Vico V."/>
            <person name="Del Fabbro C."/>
            <person name="Alaux M."/>
            <person name="Di Gaspero G."/>
            <person name="Dumas V."/>
            <person name="Felice N."/>
            <person name="Paillard S."/>
            <person name="Juman I."/>
            <person name="Moroldo M."/>
            <person name="Scalabrin S."/>
            <person name="Canaguier A."/>
            <person name="Le Clainche I."/>
            <person name="Malacrida G."/>
            <person name="Durand E."/>
            <person name="Pesole G."/>
            <person name="Laucou V."/>
            <person name="Chatelet P."/>
            <person name="Merdinoglu D."/>
            <person name="Delledonne M."/>
            <person name="Pezzotti M."/>
            <person name="Lecharny A."/>
            <person name="Scarpelli C."/>
            <person name="Artiguenave F."/>
            <person name="Pe M.E."/>
            <person name="Valle G."/>
            <person name="Morgante M."/>
            <person name="Caboche M."/>
            <person name="Adam-Blondon A.-F."/>
            <person name="Weissenbach J."/>
            <person name="Quetier F."/>
            <person name="Wincker P."/>
        </authorList>
    </citation>
    <scope>NUCLEOTIDE SEQUENCE [LARGE SCALE GENOMIC DNA]</scope>
    <source>
        <strain evidence="2">cv. Pinot noir / PN40024</strain>
    </source>
</reference>
<organism evidence="1 2">
    <name type="scientific">Vitis vinifera</name>
    <name type="common">Grape</name>
    <dbReference type="NCBI Taxonomy" id="29760"/>
    <lineage>
        <taxon>Eukaryota</taxon>
        <taxon>Viridiplantae</taxon>
        <taxon>Streptophyta</taxon>
        <taxon>Embryophyta</taxon>
        <taxon>Tracheophyta</taxon>
        <taxon>Spermatophyta</taxon>
        <taxon>Magnoliopsida</taxon>
        <taxon>eudicotyledons</taxon>
        <taxon>Gunneridae</taxon>
        <taxon>Pentapetalae</taxon>
        <taxon>rosids</taxon>
        <taxon>Vitales</taxon>
        <taxon>Vitaceae</taxon>
        <taxon>Viteae</taxon>
        <taxon>Vitis</taxon>
    </lineage>
</organism>
<dbReference type="InParanoid" id="F6GZ22"/>
<dbReference type="AlphaFoldDB" id="F6GZ22"/>
<dbReference type="Proteomes" id="UP000009183">
    <property type="component" value="Unassembled WGS sequence, unordered"/>
</dbReference>
<accession>F6GZ22</accession>
<protein>
    <submittedName>
        <fullName evidence="1">Uncharacterized protein</fullName>
    </submittedName>
</protein>
<keyword evidence="2" id="KW-1185">Reference proteome</keyword>
<dbReference type="EMBL" id="FN594983">
    <property type="protein sequence ID" value="CCB45208.1"/>
    <property type="molecule type" value="Genomic_DNA"/>
</dbReference>
<dbReference type="PaxDb" id="29760-VIT_00s0274g00060.t01"/>
<evidence type="ECO:0000313" key="2">
    <source>
        <dbReference type="Proteomes" id="UP000009183"/>
    </source>
</evidence>
<evidence type="ECO:0000313" key="1">
    <source>
        <dbReference type="EMBL" id="CCB45208.1"/>
    </source>
</evidence>
<gene>
    <name evidence="1" type="ORF">VIT_00s0274g00060</name>
</gene>
<proteinExistence type="predicted"/>
<sequence length="110" mass="12516">MEEVTNTRMRSKCLKIHGDTAQKQWTFVRVFLVIGPACTSRKGTDIKEPRMKKETATSGRELKILSLEVHILTPIKAMKEAAMGMPSMAMKGIIRSNLIIHRLRMKRIHG</sequence>
<name>F6GZ22_VITVI</name>